<dbReference type="SMART" id="SM00534">
    <property type="entry name" value="MUTSac"/>
    <property type="match status" value="1"/>
</dbReference>
<accession>A0ABS7ZAJ1</accession>
<evidence type="ECO:0000313" key="5">
    <source>
        <dbReference type="EMBL" id="MCA5005934.1"/>
    </source>
</evidence>
<dbReference type="InterPro" id="IPR045076">
    <property type="entry name" value="MutS"/>
</dbReference>
<keyword evidence="2" id="KW-0067">ATP-binding</keyword>
<keyword evidence="1" id="KW-0547">Nucleotide-binding</keyword>
<feature type="domain" description="DNA mismatch repair proteins mutS family" evidence="4">
    <location>
        <begin position="239"/>
        <end position="420"/>
    </location>
</feature>
<dbReference type="PANTHER" id="PTHR11361">
    <property type="entry name" value="DNA MISMATCH REPAIR PROTEIN MUTS FAMILY MEMBER"/>
    <property type="match status" value="1"/>
</dbReference>
<dbReference type="SUPFAM" id="SSF52540">
    <property type="entry name" value="P-loop containing nucleoside triphosphate hydrolases"/>
    <property type="match status" value="1"/>
</dbReference>
<name>A0ABS7ZAJ1_9SPHI</name>
<evidence type="ECO:0000256" key="1">
    <source>
        <dbReference type="ARBA" id="ARBA00022741"/>
    </source>
</evidence>
<sequence>MTKTDDLYVVDDFLNMFNTTLNHDAKSELKTILSIPLESIQSIVTRQNILKTIIASELTHAFTYYKTDYTEVFYFLNIFDSKNFKTVDYLTYIFQGKVNSSLIGNYIQLSYFFFEIDKILRSHLEIKKYPELYQTDLHFILNYISSFQLKKYKKQTDRGNLNYSAVQDLHRTVIEKRKNGDTAKFYALFNRLEALISIATTIRKNKFVFPEFVKEGFTIHQMYHPLLANPIKNDFQTYSTVNLLTGANMSGKSTFLKTVGLIVYFAHLGLAVPAVSANIPYYDSISIHINHSDDIKNGLSHFMQEIVNMKRVLEEVRSGKRCFAIFDELYKGTNHDDALAISALTVDGLRQFSNSNFIISTHIYELRNQIENTESLSAYHLDCKVEANYPQFTYQLKEGWTNLKIGELLFEKEGLKELLKRS</sequence>
<evidence type="ECO:0000259" key="4">
    <source>
        <dbReference type="SMART" id="SM00534"/>
    </source>
</evidence>
<dbReference type="InterPro" id="IPR027417">
    <property type="entry name" value="P-loop_NTPase"/>
</dbReference>
<comment type="caution">
    <text evidence="5">The sequence shown here is derived from an EMBL/GenBank/DDBJ whole genome shotgun (WGS) entry which is preliminary data.</text>
</comment>
<keyword evidence="3" id="KW-0238">DNA-binding</keyword>
<dbReference type="PANTHER" id="PTHR11361:SF99">
    <property type="entry name" value="DNA MISMATCH REPAIR PROTEIN"/>
    <property type="match status" value="1"/>
</dbReference>
<evidence type="ECO:0000256" key="3">
    <source>
        <dbReference type="ARBA" id="ARBA00023125"/>
    </source>
</evidence>
<dbReference type="Pfam" id="PF00488">
    <property type="entry name" value="MutS_V"/>
    <property type="match status" value="1"/>
</dbReference>
<reference evidence="5" key="1">
    <citation type="submission" date="2020-10" db="EMBL/GenBank/DDBJ databases">
        <authorList>
            <person name="Lu T."/>
            <person name="Wang Q."/>
            <person name="Han X."/>
        </authorList>
    </citation>
    <scope>NUCLEOTIDE SEQUENCE</scope>
    <source>
        <strain evidence="5">WQ 366</strain>
    </source>
</reference>
<protein>
    <recommendedName>
        <fullName evidence="4">DNA mismatch repair proteins mutS family domain-containing protein</fullName>
    </recommendedName>
</protein>
<organism evidence="5 6">
    <name type="scientific">Sphingobacterium bovistauri</name>
    <dbReference type="NCBI Taxonomy" id="2781959"/>
    <lineage>
        <taxon>Bacteria</taxon>
        <taxon>Pseudomonadati</taxon>
        <taxon>Bacteroidota</taxon>
        <taxon>Sphingobacteriia</taxon>
        <taxon>Sphingobacteriales</taxon>
        <taxon>Sphingobacteriaceae</taxon>
        <taxon>Sphingobacterium</taxon>
    </lineage>
</organism>
<keyword evidence="6" id="KW-1185">Reference proteome</keyword>
<dbReference type="Proteomes" id="UP001165302">
    <property type="component" value="Unassembled WGS sequence"/>
</dbReference>
<dbReference type="EMBL" id="JADEYP010000024">
    <property type="protein sequence ID" value="MCA5005934.1"/>
    <property type="molecule type" value="Genomic_DNA"/>
</dbReference>
<evidence type="ECO:0000313" key="6">
    <source>
        <dbReference type="Proteomes" id="UP001165302"/>
    </source>
</evidence>
<dbReference type="Gene3D" id="3.40.50.300">
    <property type="entry name" value="P-loop containing nucleotide triphosphate hydrolases"/>
    <property type="match status" value="1"/>
</dbReference>
<dbReference type="RefSeq" id="WP_225554164.1">
    <property type="nucleotide sequence ID" value="NZ_JADEYP010000024.1"/>
</dbReference>
<proteinExistence type="predicted"/>
<evidence type="ECO:0000256" key="2">
    <source>
        <dbReference type="ARBA" id="ARBA00022840"/>
    </source>
</evidence>
<gene>
    <name evidence="5" type="ORF">IPZ78_12315</name>
</gene>
<dbReference type="InterPro" id="IPR000432">
    <property type="entry name" value="DNA_mismatch_repair_MutS_C"/>
</dbReference>